<reference evidence="10 11" key="1">
    <citation type="journal article" date="2015" name="Stand. Genomic Sci.">
        <title>Genomic Encyclopedia of Bacterial and Archaeal Type Strains, Phase III: the genomes of soil and plant-associated and newly described type strains.</title>
        <authorList>
            <person name="Whitman W.B."/>
            <person name="Woyke T."/>
            <person name="Klenk H.P."/>
            <person name="Zhou Y."/>
            <person name="Lilburn T.G."/>
            <person name="Beck B.J."/>
            <person name="De Vos P."/>
            <person name="Vandamme P."/>
            <person name="Eisen J.A."/>
            <person name="Garrity G."/>
            <person name="Hugenholtz P."/>
            <person name="Kyrpides N.C."/>
        </authorList>
    </citation>
    <scope>NUCLEOTIDE SEQUENCE [LARGE SCALE GENOMIC DNA]</scope>
    <source>
        <strain evidence="10 11">DSM 64</strain>
    </source>
</reference>
<gene>
    <name evidence="10" type="ORF">ATF69_3900</name>
</gene>
<proteinExistence type="inferred from homology"/>
<name>A0A561XFK3_ACIDE</name>
<comment type="caution">
    <text evidence="10">The sequence shown here is derived from an EMBL/GenBank/DDBJ whole genome shotgun (WGS) entry which is preliminary data.</text>
</comment>
<evidence type="ECO:0000256" key="6">
    <source>
        <dbReference type="ARBA" id="ARBA00022763"/>
    </source>
</evidence>
<comment type="similarity">
    <text evidence="2">Belongs to the MGMT family.</text>
</comment>
<dbReference type="AlphaFoldDB" id="A0A561XFK3"/>
<dbReference type="PANTHER" id="PTHR10815">
    <property type="entry name" value="METHYLATED-DNA--PROTEIN-CYSTEINE METHYLTRANSFERASE"/>
    <property type="match status" value="1"/>
</dbReference>
<dbReference type="InterPro" id="IPR036631">
    <property type="entry name" value="MGMT_N_sf"/>
</dbReference>
<evidence type="ECO:0000313" key="11">
    <source>
        <dbReference type="Proteomes" id="UP000321485"/>
    </source>
</evidence>
<feature type="domain" description="Methylated-DNA-[protein]-cysteine S-methyltransferase DNA binding" evidence="9">
    <location>
        <begin position="101"/>
        <end position="183"/>
    </location>
</feature>
<keyword evidence="7" id="KW-0234">DNA repair</keyword>
<evidence type="ECO:0000256" key="3">
    <source>
        <dbReference type="ARBA" id="ARBA00011918"/>
    </source>
</evidence>
<dbReference type="Gene3D" id="1.10.10.10">
    <property type="entry name" value="Winged helix-like DNA-binding domain superfamily/Winged helix DNA-binding domain"/>
    <property type="match status" value="1"/>
</dbReference>
<dbReference type="NCBIfam" id="TIGR00589">
    <property type="entry name" value="ogt"/>
    <property type="match status" value="1"/>
</dbReference>
<dbReference type="FunFam" id="1.10.10.10:FF:000214">
    <property type="entry name" value="Methylated-DNA--protein-cysteine methyltransferase"/>
    <property type="match status" value="1"/>
</dbReference>
<keyword evidence="4 10" id="KW-0489">Methyltransferase</keyword>
<dbReference type="InterPro" id="IPR014048">
    <property type="entry name" value="MethylDNA_cys_MeTrfase_DNA-bd"/>
</dbReference>
<dbReference type="EMBL" id="VJWE01000016">
    <property type="protein sequence ID" value="TWG34883.1"/>
    <property type="molecule type" value="Genomic_DNA"/>
</dbReference>
<dbReference type="InterPro" id="IPR036388">
    <property type="entry name" value="WH-like_DNA-bd_sf"/>
</dbReference>
<dbReference type="InterPro" id="IPR001497">
    <property type="entry name" value="MethylDNA_cys_MeTrfase_AS"/>
</dbReference>
<comment type="catalytic activity">
    <reaction evidence="1">
        <text>a 4-O-methyl-thymidine in DNA + L-cysteinyl-[protein] = a thymidine in DNA + S-methyl-L-cysteinyl-[protein]</text>
        <dbReference type="Rhea" id="RHEA:53428"/>
        <dbReference type="Rhea" id="RHEA-COMP:10131"/>
        <dbReference type="Rhea" id="RHEA-COMP:10132"/>
        <dbReference type="Rhea" id="RHEA-COMP:13555"/>
        <dbReference type="Rhea" id="RHEA-COMP:13556"/>
        <dbReference type="ChEBI" id="CHEBI:29950"/>
        <dbReference type="ChEBI" id="CHEBI:82612"/>
        <dbReference type="ChEBI" id="CHEBI:137386"/>
        <dbReference type="ChEBI" id="CHEBI:137387"/>
        <dbReference type="EC" id="2.1.1.63"/>
    </reaction>
</comment>
<evidence type="ECO:0000259" key="9">
    <source>
        <dbReference type="Pfam" id="PF01035"/>
    </source>
</evidence>
<dbReference type="SUPFAM" id="SSF46767">
    <property type="entry name" value="Methylated DNA-protein cysteine methyltransferase, C-terminal domain"/>
    <property type="match status" value="1"/>
</dbReference>
<dbReference type="RefSeq" id="WP_099730437.1">
    <property type="nucleotide sequence ID" value="NZ_CAXUSK020000001.1"/>
</dbReference>
<evidence type="ECO:0000313" key="10">
    <source>
        <dbReference type="EMBL" id="TWG34883.1"/>
    </source>
</evidence>
<evidence type="ECO:0000256" key="4">
    <source>
        <dbReference type="ARBA" id="ARBA00022603"/>
    </source>
</evidence>
<protein>
    <recommendedName>
        <fullName evidence="3">methylated-DNA--[protein]-cysteine S-methyltransferase</fullName>
        <ecNumber evidence="3">2.1.1.63</ecNumber>
    </recommendedName>
</protein>
<evidence type="ECO:0000256" key="5">
    <source>
        <dbReference type="ARBA" id="ARBA00022679"/>
    </source>
</evidence>
<sequence>MATELHGNDTGHRPTGGYALFPTAIGHCGIAWRGALLVGVQLPEDAGEVATRARMQRRFPQLAEGAMPPDVAAWAARVVALLEGAQDDLRDVPLALDAVPPFHARVYELARRIPPGKTMTYGEMAAALGEPGAARAVGQALGHNPFAPVVPCHRILAANGKTGGFSAGGGATTKMRMLEIEGAFAHETLALFAPRG</sequence>
<dbReference type="Proteomes" id="UP000321485">
    <property type="component" value="Unassembled WGS sequence"/>
</dbReference>
<evidence type="ECO:0000256" key="1">
    <source>
        <dbReference type="ARBA" id="ARBA00001286"/>
    </source>
</evidence>
<dbReference type="PANTHER" id="PTHR10815:SF5">
    <property type="entry name" value="METHYLATED-DNA--PROTEIN-CYSTEINE METHYLTRANSFERASE"/>
    <property type="match status" value="1"/>
</dbReference>
<dbReference type="PROSITE" id="PS00374">
    <property type="entry name" value="MGMT"/>
    <property type="match status" value="1"/>
</dbReference>
<dbReference type="GO" id="GO:0003908">
    <property type="term" value="F:methylated-DNA-[protein]-cysteine S-methyltransferase activity"/>
    <property type="evidence" value="ECO:0007669"/>
    <property type="project" value="UniProtKB-EC"/>
</dbReference>
<dbReference type="SUPFAM" id="SSF53155">
    <property type="entry name" value="Methylated DNA-protein cysteine methyltransferase domain"/>
    <property type="match status" value="1"/>
</dbReference>
<dbReference type="Gene3D" id="3.30.160.70">
    <property type="entry name" value="Methylated DNA-protein cysteine methyltransferase domain"/>
    <property type="match status" value="1"/>
</dbReference>
<organism evidence="10 11">
    <name type="scientific">Acidovorax delafieldii</name>
    <name type="common">Pseudomonas delafieldii</name>
    <dbReference type="NCBI Taxonomy" id="47920"/>
    <lineage>
        <taxon>Bacteria</taxon>
        <taxon>Pseudomonadati</taxon>
        <taxon>Pseudomonadota</taxon>
        <taxon>Betaproteobacteria</taxon>
        <taxon>Burkholderiales</taxon>
        <taxon>Comamonadaceae</taxon>
        <taxon>Acidovorax</taxon>
    </lineage>
</organism>
<keyword evidence="6" id="KW-0227">DNA damage</keyword>
<evidence type="ECO:0000256" key="8">
    <source>
        <dbReference type="ARBA" id="ARBA00049348"/>
    </source>
</evidence>
<dbReference type="GO" id="GO:0032259">
    <property type="term" value="P:methylation"/>
    <property type="evidence" value="ECO:0007669"/>
    <property type="project" value="UniProtKB-KW"/>
</dbReference>
<dbReference type="CDD" id="cd06445">
    <property type="entry name" value="ATase"/>
    <property type="match status" value="1"/>
</dbReference>
<evidence type="ECO:0000256" key="2">
    <source>
        <dbReference type="ARBA" id="ARBA00008711"/>
    </source>
</evidence>
<dbReference type="GO" id="GO:0006281">
    <property type="term" value="P:DNA repair"/>
    <property type="evidence" value="ECO:0007669"/>
    <property type="project" value="UniProtKB-KW"/>
</dbReference>
<accession>A0A561XFK3</accession>
<dbReference type="GeneID" id="51112943"/>
<dbReference type="InterPro" id="IPR036217">
    <property type="entry name" value="MethylDNA_cys_MeTrfase_DNAb"/>
</dbReference>
<evidence type="ECO:0000256" key="7">
    <source>
        <dbReference type="ARBA" id="ARBA00023204"/>
    </source>
</evidence>
<keyword evidence="5 10" id="KW-0808">Transferase</keyword>
<comment type="catalytic activity">
    <reaction evidence="8">
        <text>a 6-O-methyl-2'-deoxyguanosine in DNA + L-cysteinyl-[protein] = S-methyl-L-cysteinyl-[protein] + a 2'-deoxyguanosine in DNA</text>
        <dbReference type="Rhea" id="RHEA:24000"/>
        <dbReference type="Rhea" id="RHEA-COMP:10131"/>
        <dbReference type="Rhea" id="RHEA-COMP:10132"/>
        <dbReference type="Rhea" id="RHEA-COMP:11367"/>
        <dbReference type="Rhea" id="RHEA-COMP:11368"/>
        <dbReference type="ChEBI" id="CHEBI:29950"/>
        <dbReference type="ChEBI" id="CHEBI:82612"/>
        <dbReference type="ChEBI" id="CHEBI:85445"/>
        <dbReference type="ChEBI" id="CHEBI:85448"/>
        <dbReference type="EC" id="2.1.1.63"/>
    </reaction>
</comment>
<dbReference type="EC" id="2.1.1.63" evidence="3"/>
<dbReference type="Pfam" id="PF01035">
    <property type="entry name" value="DNA_binding_1"/>
    <property type="match status" value="1"/>
</dbReference>